<feature type="compositionally biased region" description="Low complexity" evidence="1">
    <location>
        <begin position="147"/>
        <end position="158"/>
    </location>
</feature>
<feature type="compositionally biased region" description="Polar residues" evidence="1">
    <location>
        <begin position="97"/>
        <end position="114"/>
    </location>
</feature>
<organism evidence="2 3">
    <name type="scientific">Pseudovirgaria hyperparasitica</name>
    <dbReference type="NCBI Taxonomy" id="470096"/>
    <lineage>
        <taxon>Eukaryota</taxon>
        <taxon>Fungi</taxon>
        <taxon>Dikarya</taxon>
        <taxon>Ascomycota</taxon>
        <taxon>Pezizomycotina</taxon>
        <taxon>Dothideomycetes</taxon>
        <taxon>Dothideomycetes incertae sedis</taxon>
        <taxon>Acrospermales</taxon>
        <taxon>Acrospermaceae</taxon>
        <taxon>Pseudovirgaria</taxon>
    </lineage>
</organism>
<feature type="compositionally biased region" description="Low complexity" evidence="1">
    <location>
        <begin position="21"/>
        <end position="44"/>
    </location>
</feature>
<name>A0A6A6W8U0_9PEZI</name>
<dbReference type="AlphaFoldDB" id="A0A6A6W8U0"/>
<dbReference type="RefSeq" id="XP_033600448.1">
    <property type="nucleotide sequence ID" value="XM_033747005.1"/>
</dbReference>
<dbReference type="PANTHER" id="PTHR42084:SF1">
    <property type="entry name" value="SERINE_THREONINE-PROTEIN KINASE PPK6"/>
    <property type="match status" value="1"/>
</dbReference>
<feature type="region of interest" description="Disordered" evidence="1">
    <location>
        <begin position="258"/>
        <end position="305"/>
    </location>
</feature>
<feature type="region of interest" description="Disordered" evidence="1">
    <location>
        <begin position="1"/>
        <end position="163"/>
    </location>
</feature>
<accession>A0A6A6W8U0</accession>
<reference evidence="2" key="1">
    <citation type="journal article" date="2020" name="Stud. Mycol.">
        <title>101 Dothideomycetes genomes: a test case for predicting lifestyles and emergence of pathogens.</title>
        <authorList>
            <person name="Haridas S."/>
            <person name="Albert R."/>
            <person name="Binder M."/>
            <person name="Bloem J."/>
            <person name="Labutti K."/>
            <person name="Salamov A."/>
            <person name="Andreopoulos B."/>
            <person name="Baker S."/>
            <person name="Barry K."/>
            <person name="Bills G."/>
            <person name="Bluhm B."/>
            <person name="Cannon C."/>
            <person name="Castanera R."/>
            <person name="Culley D."/>
            <person name="Daum C."/>
            <person name="Ezra D."/>
            <person name="Gonzalez J."/>
            <person name="Henrissat B."/>
            <person name="Kuo A."/>
            <person name="Liang C."/>
            <person name="Lipzen A."/>
            <person name="Lutzoni F."/>
            <person name="Magnuson J."/>
            <person name="Mondo S."/>
            <person name="Nolan M."/>
            <person name="Ohm R."/>
            <person name="Pangilinan J."/>
            <person name="Park H.-J."/>
            <person name="Ramirez L."/>
            <person name="Alfaro M."/>
            <person name="Sun H."/>
            <person name="Tritt A."/>
            <person name="Yoshinaga Y."/>
            <person name="Zwiers L.-H."/>
            <person name="Turgeon B."/>
            <person name="Goodwin S."/>
            <person name="Spatafora J."/>
            <person name="Crous P."/>
            <person name="Grigoriev I."/>
        </authorList>
    </citation>
    <scope>NUCLEOTIDE SEQUENCE</scope>
    <source>
        <strain evidence="2">CBS 121739</strain>
    </source>
</reference>
<keyword evidence="3" id="KW-1185">Reference proteome</keyword>
<feature type="compositionally biased region" description="Acidic residues" evidence="1">
    <location>
        <begin position="194"/>
        <end position="205"/>
    </location>
</feature>
<dbReference type="Proteomes" id="UP000799437">
    <property type="component" value="Unassembled WGS sequence"/>
</dbReference>
<feature type="region of interest" description="Disordered" evidence="1">
    <location>
        <begin position="194"/>
        <end position="224"/>
    </location>
</feature>
<gene>
    <name evidence="2" type="ORF">EJ05DRAFT_500510</name>
</gene>
<dbReference type="GeneID" id="54488059"/>
<protein>
    <submittedName>
        <fullName evidence="2">Uncharacterized protein</fullName>
    </submittedName>
</protein>
<dbReference type="PANTHER" id="PTHR42084">
    <property type="entry name" value="YALI0E26631P"/>
    <property type="match status" value="1"/>
</dbReference>
<feature type="compositionally biased region" description="Polar residues" evidence="1">
    <location>
        <begin position="210"/>
        <end position="221"/>
    </location>
</feature>
<evidence type="ECO:0000256" key="1">
    <source>
        <dbReference type="SAM" id="MobiDB-lite"/>
    </source>
</evidence>
<sequence>MSSDLLEAFGNPSEQRPAAPPQQKKPASNNKNAFSFEAFQASEAAKPRGPHGPTFEPGKKILEALSAYEAEAPFEEDVEEYDEEEDFGDFEDAPQQPKDSNSPSEVRSLASLNQYMPDLLDIAPAASTIQQNQTTVPQRDYDSGQASSLHWSNISSSSPTRLSGIDRSAPVLQAKVDKIAPDPDVLFDAVQENDEDDDDFGDFEDGVTSPLEQSVTPTATGSDLLGLNSGMNVLSFGLHSKNTGPPPTVTATDTLIPVTGKQSSKGDHQKGSASVSHPLAKRLISTPKRSVQDDPSMASRPPQAKVLHKDEEWDDFADWEPTTAPPKPANTEQDTCVSRITSSIKPPLGYEPSIESLPPTNVPPPAVLLSVFPPLFATAQDKLFKPLAAQSHNLKKRILSDPAVGEFLRGYLLLAIVAARVIAGRKSRWKRDTHLSQGMRIGPASSRGTSGMKLTGVDKSETAREDRETLDVVRAWREQLGRLRSVVAGVNSVNPSVYLSSVPEIQEAMPVRIIKDGEGGITAPHQCALCGLKRNERVSKVDVDVDDSFGEWWIEKTSMHRACRNFWEEHHGSLRQR</sequence>
<proteinExistence type="predicted"/>
<evidence type="ECO:0000313" key="3">
    <source>
        <dbReference type="Proteomes" id="UP000799437"/>
    </source>
</evidence>
<dbReference type="EMBL" id="ML996572">
    <property type="protein sequence ID" value="KAF2757997.1"/>
    <property type="molecule type" value="Genomic_DNA"/>
</dbReference>
<feature type="compositionally biased region" description="Polar residues" evidence="1">
    <location>
        <begin position="127"/>
        <end position="137"/>
    </location>
</feature>
<feature type="region of interest" description="Disordered" evidence="1">
    <location>
        <begin position="433"/>
        <end position="461"/>
    </location>
</feature>
<dbReference type="OrthoDB" id="5420391at2759"/>
<evidence type="ECO:0000313" key="2">
    <source>
        <dbReference type="EMBL" id="KAF2757997.1"/>
    </source>
</evidence>
<feature type="compositionally biased region" description="Acidic residues" evidence="1">
    <location>
        <begin position="72"/>
        <end position="92"/>
    </location>
</feature>